<feature type="transmembrane region" description="Helical" evidence="1">
    <location>
        <begin position="154"/>
        <end position="175"/>
    </location>
</feature>
<dbReference type="HOGENOM" id="CLU_128361_0_0_1"/>
<reference evidence="2 4" key="1">
    <citation type="journal article" date="2011" name="Science">
        <title>Comparative functional genomics of the fission yeasts.</title>
        <authorList>
            <person name="Rhind N."/>
            <person name="Chen Z."/>
            <person name="Yassour M."/>
            <person name="Thompson D.A."/>
            <person name="Haas B.J."/>
            <person name="Habib N."/>
            <person name="Wapinski I."/>
            <person name="Roy S."/>
            <person name="Lin M.F."/>
            <person name="Heiman D.I."/>
            <person name="Young S.K."/>
            <person name="Furuya K."/>
            <person name="Guo Y."/>
            <person name="Pidoux A."/>
            <person name="Chen H.M."/>
            <person name="Robbertse B."/>
            <person name="Goldberg J.M."/>
            <person name="Aoki K."/>
            <person name="Bayne E.H."/>
            <person name="Berlin A.M."/>
            <person name="Desjardins C.A."/>
            <person name="Dobbs E."/>
            <person name="Dukaj L."/>
            <person name="Fan L."/>
            <person name="FitzGerald M.G."/>
            <person name="French C."/>
            <person name="Gujja S."/>
            <person name="Hansen K."/>
            <person name="Keifenheim D."/>
            <person name="Levin J.Z."/>
            <person name="Mosher R.A."/>
            <person name="Mueller C.A."/>
            <person name="Pfiffner J."/>
            <person name="Priest M."/>
            <person name="Russ C."/>
            <person name="Smialowska A."/>
            <person name="Swoboda P."/>
            <person name="Sykes S.M."/>
            <person name="Vaughn M."/>
            <person name="Vengrova S."/>
            <person name="Yoder R."/>
            <person name="Zeng Q."/>
            <person name="Allshire R."/>
            <person name="Baulcombe D."/>
            <person name="Birren B.W."/>
            <person name="Brown W."/>
            <person name="Ekwall K."/>
            <person name="Kellis M."/>
            <person name="Leatherwood J."/>
            <person name="Levin H."/>
            <person name="Margalit H."/>
            <person name="Martienssen R."/>
            <person name="Nieduszynski C.A."/>
            <person name="Spatafora J.W."/>
            <person name="Friedman N."/>
            <person name="Dalgaard J.Z."/>
            <person name="Baumann P."/>
            <person name="Niki H."/>
            <person name="Regev A."/>
            <person name="Nusbaum C."/>
        </authorList>
    </citation>
    <scope>NUCLEOTIDE SEQUENCE [LARGE SCALE GENOMIC DNA]</scope>
    <source>
        <strain evidence="4">yFS275 / FY16936</strain>
    </source>
</reference>
<gene>
    <name evidence="3" type="primary">pll11</name>
    <name evidence="2" type="ORF">SJAG_03607</name>
</gene>
<evidence type="ECO:0000313" key="4">
    <source>
        <dbReference type="Proteomes" id="UP000001744"/>
    </source>
</evidence>
<dbReference type="EMBL" id="KE651167">
    <property type="protein sequence ID" value="EEB08452.2"/>
    <property type="molecule type" value="Genomic_DNA"/>
</dbReference>
<evidence type="ECO:0000313" key="2">
    <source>
        <dbReference type="EMBL" id="EEB08452.2"/>
    </source>
</evidence>
<protein>
    <submittedName>
        <fullName evidence="2">Uncharacterized protein</fullName>
    </submittedName>
</protein>
<dbReference type="AlphaFoldDB" id="B6K4P5"/>
<keyword evidence="1" id="KW-0472">Membrane</keyword>
<organism evidence="2 4">
    <name type="scientific">Schizosaccharomyces japonicus (strain yFS275 / FY16936)</name>
    <name type="common">Fission yeast</name>
    <dbReference type="NCBI Taxonomy" id="402676"/>
    <lineage>
        <taxon>Eukaryota</taxon>
        <taxon>Fungi</taxon>
        <taxon>Dikarya</taxon>
        <taxon>Ascomycota</taxon>
        <taxon>Taphrinomycotina</taxon>
        <taxon>Schizosaccharomycetes</taxon>
        <taxon>Schizosaccharomycetales</taxon>
        <taxon>Schizosaccharomycetaceae</taxon>
        <taxon>Schizosaccharomyces</taxon>
    </lineage>
</organism>
<dbReference type="Pfam" id="PF20495">
    <property type="entry name" value="DUF6727"/>
    <property type="match status" value="1"/>
</dbReference>
<evidence type="ECO:0000313" key="3">
    <source>
        <dbReference type="JaponicusDB" id="SJAG_03607"/>
    </source>
</evidence>
<proteinExistence type="predicted"/>
<sequence>MLTNLTKRCIRNMTMIDEGTITSPFGMHCFTFPDDGATPSVTMYPYYDYNASFAYVAFDMDKDVKFTSNVTDEFGSPANYGEFIVLNGSNYVHSKGIYNSRNASWFHPINVTIPNAGKYCLAIRSLKNTTSAKEYSVHYAVEAVYGTLSYTVSAAFRITPLLLPALLSVLLTLLFTN</sequence>
<keyword evidence="4" id="KW-1185">Reference proteome</keyword>
<keyword evidence="1" id="KW-1133">Transmembrane helix</keyword>
<evidence type="ECO:0000256" key="1">
    <source>
        <dbReference type="SAM" id="Phobius"/>
    </source>
</evidence>
<name>B6K4P5_SCHJY</name>
<dbReference type="RefSeq" id="XP_002174745.2">
    <property type="nucleotide sequence ID" value="XM_002174709.2"/>
</dbReference>
<dbReference type="Proteomes" id="UP000001744">
    <property type="component" value="Unassembled WGS sequence"/>
</dbReference>
<dbReference type="JaponicusDB" id="SJAG_03607">
    <property type="gene designation" value="pll11"/>
</dbReference>
<dbReference type="InterPro" id="IPR046614">
    <property type="entry name" value="DUF6727"/>
</dbReference>
<keyword evidence="1" id="KW-0812">Transmembrane</keyword>
<dbReference type="GeneID" id="7051315"/>
<accession>B6K4P5</accession>
<dbReference type="VEuPathDB" id="FungiDB:SJAG_03607"/>